<dbReference type="EC" id="4.2.1.49" evidence="3 10"/>
<dbReference type="SUPFAM" id="SSF111326">
    <property type="entry name" value="Urocanase"/>
    <property type="match status" value="1"/>
</dbReference>
<name>A0A7W3T6G7_9ACTN</name>
<feature type="binding site" evidence="10">
    <location>
        <begin position="259"/>
        <end position="263"/>
    </location>
    <ligand>
        <name>NAD(+)</name>
        <dbReference type="ChEBI" id="CHEBI:57540"/>
    </ligand>
</feature>
<evidence type="ECO:0000256" key="11">
    <source>
        <dbReference type="SAM" id="MobiDB-lite"/>
    </source>
</evidence>
<dbReference type="Gene3D" id="3.40.1770.10">
    <property type="entry name" value="Urocanase superfamily"/>
    <property type="match status" value="1"/>
</dbReference>
<feature type="active site" evidence="10">
    <location>
        <position position="405"/>
    </location>
</feature>
<comment type="similarity">
    <text evidence="2 10">Belongs to the urocanase family.</text>
</comment>
<evidence type="ECO:0000259" key="12">
    <source>
        <dbReference type="Pfam" id="PF01175"/>
    </source>
</evidence>
<feature type="binding site" evidence="10">
    <location>
        <position position="192"/>
    </location>
    <ligand>
        <name>NAD(+)</name>
        <dbReference type="ChEBI" id="CHEBI:57540"/>
    </ligand>
</feature>
<dbReference type="InterPro" id="IPR036190">
    <property type="entry name" value="Urocanase_sf"/>
</dbReference>
<keyword evidence="16" id="KW-1185">Reference proteome</keyword>
<keyword evidence="6 10" id="KW-0456">Lyase</keyword>
<comment type="pathway">
    <text evidence="1 10">Amino-acid degradation; L-histidine degradation into L-glutamate; N-formimidoyl-L-glutamate from L-histidine: step 2/3.</text>
</comment>
<feature type="binding site" evidence="10">
    <location>
        <begin position="172"/>
        <end position="174"/>
    </location>
    <ligand>
        <name>NAD(+)</name>
        <dbReference type="ChEBI" id="CHEBI:57540"/>
    </ligand>
</feature>
<feature type="binding site" evidence="10">
    <location>
        <begin position="48"/>
        <end position="49"/>
    </location>
    <ligand>
        <name>NAD(+)</name>
        <dbReference type="ChEBI" id="CHEBI:57540"/>
    </ligand>
</feature>
<dbReference type="InterPro" id="IPR055351">
    <property type="entry name" value="Urocanase"/>
</dbReference>
<evidence type="ECO:0000313" key="16">
    <source>
        <dbReference type="Proteomes" id="UP000530234"/>
    </source>
</evidence>
<evidence type="ECO:0000256" key="10">
    <source>
        <dbReference type="HAMAP-Rule" id="MF_00577"/>
    </source>
</evidence>
<feature type="binding site" evidence="10">
    <location>
        <begin position="268"/>
        <end position="269"/>
    </location>
    <ligand>
        <name>NAD(+)</name>
        <dbReference type="ChEBI" id="CHEBI:57540"/>
    </ligand>
</feature>
<dbReference type="GO" id="GO:0019556">
    <property type="term" value="P:L-histidine catabolic process to glutamate and formamide"/>
    <property type="evidence" value="ECO:0007669"/>
    <property type="project" value="UniProtKB-UniPathway"/>
</dbReference>
<organism evidence="15 16">
    <name type="scientific">Streptomyces calidiresistens</name>
    <dbReference type="NCBI Taxonomy" id="1485586"/>
    <lineage>
        <taxon>Bacteria</taxon>
        <taxon>Bacillati</taxon>
        <taxon>Actinomycetota</taxon>
        <taxon>Actinomycetes</taxon>
        <taxon>Kitasatosporales</taxon>
        <taxon>Streptomycetaceae</taxon>
        <taxon>Streptomyces</taxon>
    </lineage>
</organism>
<feature type="domain" description="Urocanase C-terminal" evidence="14">
    <location>
        <begin position="346"/>
        <end position="540"/>
    </location>
</feature>
<evidence type="ECO:0000259" key="13">
    <source>
        <dbReference type="Pfam" id="PF17391"/>
    </source>
</evidence>
<comment type="catalytic activity">
    <reaction evidence="8 10">
        <text>4-imidazolone-5-propanoate = trans-urocanate + H2O</text>
        <dbReference type="Rhea" id="RHEA:13101"/>
        <dbReference type="ChEBI" id="CHEBI:15377"/>
        <dbReference type="ChEBI" id="CHEBI:17771"/>
        <dbReference type="ChEBI" id="CHEBI:77893"/>
        <dbReference type="EC" id="4.2.1.49"/>
    </reaction>
</comment>
<protein>
    <recommendedName>
        <fullName evidence="3 10">Urocanate hydratase</fullName>
        <shortName evidence="10">Urocanase</shortName>
        <ecNumber evidence="3 10">4.2.1.49</ecNumber>
    </recommendedName>
    <alternativeName>
        <fullName evidence="7 10">Imidazolonepropionate hydrolase</fullName>
    </alternativeName>
</protein>
<evidence type="ECO:0000256" key="8">
    <source>
        <dbReference type="ARBA" id="ARBA00047623"/>
    </source>
</evidence>
<dbReference type="InterPro" id="IPR035400">
    <property type="entry name" value="Urocanase_N"/>
</dbReference>
<evidence type="ECO:0000256" key="1">
    <source>
        <dbReference type="ARBA" id="ARBA00004794"/>
    </source>
</evidence>
<feature type="domain" description="Urocanase Rossmann-like" evidence="12">
    <location>
        <begin position="136"/>
        <end position="343"/>
    </location>
</feature>
<dbReference type="InterPro" id="IPR023636">
    <property type="entry name" value="Urocanase_CS"/>
</dbReference>
<proteinExistence type="inferred from homology"/>
<dbReference type="PANTHER" id="PTHR12216:SF4">
    <property type="entry name" value="UROCANATE HYDRATASE"/>
    <property type="match status" value="1"/>
</dbReference>
<evidence type="ECO:0000256" key="3">
    <source>
        <dbReference type="ARBA" id="ARBA00011992"/>
    </source>
</evidence>
<dbReference type="GO" id="GO:0016153">
    <property type="term" value="F:urocanate hydratase activity"/>
    <property type="evidence" value="ECO:0007669"/>
    <property type="project" value="UniProtKB-UniRule"/>
</dbReference>
<dbReference type="FunFam" id="3.40.50.10730:FF:000001">
    <property type="entry name" value="Urocanate hydratase"/>
    <property type="match status" value="1"/>
</dbReference>
<dbReference type="NCBIfam" id="NF003820">
    <property type="entry name" value="PRK05414.1"/>
    <property type="match status" value="1"/>
</dbReference>
<dbReference type="InterPro" id="IPR023637">
    <property type="entry name" value="Urocanase-like"/>
</dbReference>
<feature type="binding site" evidence="10">
    <location>
        <position position="317"/>
    </location>
    <ligand>
        <name>NAD(+)</name>
        <dbReference type="ChEBI" id="CHEBI:57540"/>
    </ligand>
</feature>
<dbReference type="InterPro" id="IPR038364">
    <property type="entry name" value="Urocanase_central_sf"/>
</dbReference>
<accession>A0A7W3T6G7</accession>
<dbReference type="Proteomes" id="UP000530234">
    <property type="component" value="Unassembled WGS sequence"/>
</dbReference>
<sequence>MAGPRTVRAARGTRLTARGWPQEAALRMLCNNLDPEVAEHPERLVVYGGSGRAARDWASFDAMVRTLTDLRADETMLVQSGRPVGVMTTHEWAPRVLIANSNLVGEWSTPEEFRRLEGLGLTMYGQMTAGSWIYIGTQGILQGTYETFAAVAAKRFGGSLAGTLTVTAGLGGMGGAQPLAVTLNGGVALCVDCDPRAVRRRLDHGYLDVAADDLDHALRLVEDARARRAPLSVGVVGNAAEVLPRLLAAGTPVDVVTDQTSAHDPLAYLPLGVPFEEMAGYARDKPEEFTRRARESMAAHVDAMVGFLDAGAEVFDYGNSLRAEARLGGCERAFDYPGFVPAYIRPLFCEGKGPFRWAALSGEAADIAATDRAVLDLFPDNEPLARWIRTAGERVRFQGLPARICWLGRGERDRAGERFNDMVASGELAAPVVIGRDHLDCGSVASPYRETEAMRDGSDAIADWPLLNAMVNVASGASWVSIHHGGGVGIGRSLHAGQVTVADGTPLAGEKIRRVLTNDPGMGVIRHVDAGYPEAERVAAERGVRVPMREGEGAPDGGPGDTAGDTPDAGRSGDRP</sequence>
<dbReference type="EMBL" id="VKHS01000646">
    <property type="protein sequence ID" value="MBB0231828.1"/>
    <property type="molecule type" value="Genomic_DNA"/>
</dbReference>
<feature type="binding site" evidence="10">
    <location>
        <position position="487"/>
    </location>
    <ligand>
        <name>NAD(+)</name>
        <dbReference type="ChEBI" id="CHEBI:57540"/>
    </ligand>
</feature>
<evidence type="ECO:0000256" key="2">
    <source>
        <dbReference type="ARBA" id="ARBA00007578"/>
    </source>
</evidence>
<feature type="domain" description="Urocanase N-terminal" evidence="13">
    <location>
        <begin position="7"/>
        <end position="133"/>
    </location>
</feature>
<comment type="function">
    <text evidence="9 10">Catalyzes the conversion of urocanate to 4-imidazolone-5-propionate.</text>
</comment>
<comment type="caution">
    <text evidence="15">The sequence shown here is derived from an EMBL/GenBank/DDBJ whole genome shotgun (WGS) entry which is preliminary data.</text>
</comment>
<feature type="binding site" evidence="10">
    <location>
        <position position="126"/>
    </location>
    <ligand>
        <name>NAD(+)</name>
        <dbReference type="ChEBI" id="CHEBI:57540"/>
    </ligand>
</feature>
<dbReference type="Pfam" id="PF17391">
    <property type="entry name" value="Urocanase_N"/>
    <property type="match status" value="1"/>
</dbReference>
<comment type="caution">
    <text evidence="10">Lacks conserved residue(s) required for the propagation of feature annotation.</text>
</comment>
<evidence type="ECO:0000256" key="6">
    <source>
        <dbReference type="ARBA" id="ARBA00023239"/>
    </source>
</evidence>
<evidence type="ECO:0000259" key="14">
    <source>
        <dbReference type="Pfam" id="PF17392"/>
    </source>
</evidence>
<keyword evidence="4 10" id="KW-0369">Histidine metabolism</keyword>
<dbReference type="Pfam" id="PF01175">
    <property type="entry name" value="Urocanase"/>
    <property type="match status" value="1"/>
</dbReference>
<dbReference type="Pfam" id="PF17392">
    <property type="entry name" value="Urocanase_C"/>
    <property type="match status" value="1"/>
</dbReference>
<feature type="region of interest" description="Disordered" evidence="11">
    <location>
        <begin position="541"/>
        <end position="576"/>
    </location>
</feature>
<reference evidence="16" key="1">
    <citation type="submission" date="2019-10" db="EMBL/GenBank/DDBJ databases">
        <title>Streptomyces sp. nov., a novel actinobacterium isolated from alkaline environment.</title>
        <authorList>
            <person name="Golinska P."/>
        </authorList>
    </citation>
    <scope>NUCLEOTIDE SEQUENCE [LARGE SCALE GENOMIC DNA]</scope>
    <source>
        <strain evidence="16">DSM 42108</strain>
    </source>
</reference>
<evidence type="ECO:0000256" key="7">
    <source>
        <dbReference type="ARBA" id="ARBA00031640"/>
    </source>
</evidence>
<keyword evidence="5 10" id="KW-0520">NAD</keyword>
<dbReference type="NCBIfam" id="TIGR01228">
    <property type="entry name" value="hutU"/>
    <property type="match status" value="1"/>
</dbReference>
<dbReference type="UniPathway" id="UPA00379">
    <property type="reaction ID" value="UER00550"/>
</dbReference>
<dbReference type="RefSeq" id="WP_182666383.1">
    <property type="nucleotide sequence ID" value="NZ_VKHS01000646.1"/>
</dbReference>
<dbReference type="InterPro" id="IPR035085">
    <property type="entry name" value="Urocanase_Rossmann-like"/>
</dbReference>
<feature type="binding site" evidence="10">
    <location>
        <begin position="238"/>
        <end position="239"/>
    </location>
    <ligand>
        <name>NAD(+)</name>
        <dbReference type="ChEBI" id="CHEBI:57540"/>
    </ligand>
</feature>
<dbReference type="PROSITE" id="PS01233">
    <property type="entry name" value="UROCANASE"/>
    <property type="match status" value="1"/>
</dbReference>
<dbReference type="HAMAP" id="MF_00577">
    <property type="entry name" value="HutU"/>
    <property type="match status" value="1"/>
</dbReference>
<evidence type="ECO:0000256" key="9">
    <source>
        <dbReference type="ARBA" id="ARBA00056569"/>
    </source>
</evidence>
<dbReference type="GO" id="GO:0005737">
    <property type="term" value="C:cytoplasm"/>
    <property type="evidence" value="ECO:0007669"/>
    <property type="project" value="UniProtKB-SubCell"/>
</dbReference>
<evidence type="ECO:0000313" key="15">
    <source>
        <dbReference type="EMBL" id="MBB0231828.1"/>
    </source>
</evidence>
<dbReference type="PIRSF" id="PIRSF001423">
    <property type="entry name" value="Urocanate_hydrat"/>
    <property type="match status" value="1"/>
</dbReference>
<dbReference type="InterPro" id="IPR035401">
    <property type="entry name" value="Urocanase_C"/>
</dbReference>
<evidence type="ECO:0000256" key="4">
    <source>
        <dbReference type="ARBA" id="ARBA00022808"/>
    </source>
</evidence>
<comment type="subcellular location">
    <subcellularLocation>
        <location evidence="10">Cytoplasm</location>
    </subcellularLocation>
</comment>
<dbReference type="AlphaFoldDB" id="A0A7W3T6G7"/>
<evidence type="ECO:0000256" key="5">
    <source>
        <dbReference type="ARBA" id="ARBA00023027"/>
    </source>
</evidence>
<dbReference type="PANTHER" id="PTHR12216">
    <property type="entry name" value="UROCANATE HYDRATASE"/>
    <property type="match status" value="1"/>
</dbReference>
<keyword evidence="10" id="KW-0963">Cytoplasm</keyword>
<feature type="compositionally biased region" description="Basic and acidic residues" evidence="11">
    <location>
        <begin position="541"/>
        <end position="552"/>
    </location>
</feature>
<comment type="cofactor">
    <cofactor evidence="10">
        <name>NAD(+)</name>
        <dbReference type="ChEBI" id="CHEBI:57540"/>
    </cofactor>
    <text evidence="10">Binds 1 NAD(+) per subunit.</text>
</comment>
<gene>
    <name evidence="10" type="primary">hutU</name>
    <name evidence="15" type="ORF">FOE67_20590</name>
</gene>
<dbReference type="Gene3D" id="3.40.50.10730">
    <property type="entry name" value="Urocanase like domains"/>
    <property type="match status" value="1"/>
</dbReference>
<dbReference type="GO" id="GO:0019557">
    <property type="term" value="P:L-histidine catabolic process to glutamate and formate"/>
    <property type="evidence" value="ECO:0007669"/>
    <property type="project" value="UniProtKB-UniPathway"/>
</dbReference>